<dbReference type="Pfam" id="PF02852">
    <property type="entry name" value="Pyr_redox_dim"/>
    <property type="match status" value="1"/>
</dbReference>
<keyword evidence="16" id="KW-0547">Nucleotide-binding</keyword>
<dbReference type="NCBIfam" id="TIGR01350">
    <property type="entry name" value="lipoamide_DH"/>
    <property type="match status" value="1"/>
</dbReference>
<dbReference type="InterPro" id="IPR050151">
    <property type="entry name" value="Class-I_Pyr_Nuc-Dis_Oxidored"/>
</dbReference>
<dbReference type="EC" id="1.8.1.4" evidence="4 18"/>
<keyword evidence="8" id="KW-0450">Lipoyl</keyword>
<dbReference type="InterPro" id="IPR036188">
    <property type="entry name" value="FAD/NAD-bd_sf"/>
</dbReference>
<dbReference type="PROSITE" id="PS00189">
    <property type="entry name" value="LIPOYL"/>
    <property type="match status" value="1"/>
</dbReference>
<evidence type="ECO:0000256" key="16">
    <source>
        <dbReference type="PIRSR" id="PIRSR000350-3"/>
    </source>
</evidence>
<comment type="caution">
    <text evidence="21">The sequence shown here is derived from an EMBL/GenBank/DDBJ whole genome shotgun (WGS) entry which is preliminary data.</text>
</comment>
<dbReference type="InterPro" id="IPR006258">
    <property type="entry name" value="Lipoamide_DH"/>
</dbReference>
<feature type="binding site" evidence="16">
    <location>
        <position position="197"/>
    </location>
    <ligand>
        <name>FAD</name>
        <dbReference type="ChEBI" id="CHEBI:57692"/>
    </ligand>
</feature>
<comment type="cofactor">
    <cofactor evidence="16 18">
        <name>FAD</name>
        <dbReference type="ChEBI" id="CHEBI:57692"/>
    </cofactor>
    <text evidence="16 18">Binds 1 FAD per subunit.</text>
</comment>
<keyword evidence="12" id="KW-1015">Disulfide bond</keyword>
<dbReference type="PRINTS" id="PR00411">
    <property type="entry name" value="PNDRDTASEI"/>
</dbReference>
<evidence type="ECO:0000256" key="12">
    <source>
        <dbReference type="ARBA" id="ARBA00023157"/>
    </source>
</evidence>
<dbReference type="Gene3D" id="3.50.50.60">
    <property type="entry name" value="FAD/NAD(P)-binding domain"/>
    <property type="match status" value="2"/>
</dbReference>
<dbReference type="OrthoDB" id="178496at2"/>
<comment type="similarity">
    <text evidence="3 18">Belongs to the class-I pyridine nucleotide-disulfide oxidoreductase family.</text>
</comment>
<dbReference type="Pfam" id="PF07992">
    <property type="entry name" value="Pyr_redox_2"/>
    <property type="match status" value="1"/>
</dbReference>
<dbReference type="InterPro" id="IPR011053">
    <property type="entry name" value="Single_hybrid_motif"/>
</dbReference>
<evidence type="ECO:0000259" key="20">
    <source>
        <dbReference type="PROSITE" id="PS50968"/>
    </source>
</evidence>
<feature type="disulfide bond" description="Redox-active" evidence="17">
    <location>
        <begin position="188"/>
        <end position="193"/>
    </location>
</feature>
<feature type="binding site" evidence="16">
    <location>
        <position position="462"/>
    </location>
    <ligand>
        <name>FAD</name>
        <dbReference type="ChEBI" id="CHEBI:57692"/>
    </ligand>
</feature>
<dbReference type="SUPFAM" id="SSF51230">
    <property type="entry name" value="Single hybrid motif"/>
    <property type="match status" value="1"/>
</dbReference>
<evidence type="ECO:0000256" key="1">
    <source>
        <dbReference type="ARBA" id="ARBA00001938"/>
    </source>
</evidence>
<dbReference type="InterPro" id="IPR004099">
    <property type="entry name" value="Pyr_nucl-diS_OxRdtase_dimer"/>
</dbReference>
<evidence type="ECO:0000256" key="8">
    <source>
        <dbReference type="ARBA" id="ARBA00022823"/>
    </source>
</evidence>
<keyword evidence="13 18" id="KW-0676">Redox-active center</keyword>
<dbReference type="InterPro" id="IPR016156">
    <property type="entry name" value="FAD/NAD-linked_Rdtase_dimer_sf"/>
</dbReference>
<feature type="binding site" evidence="16">
    <location>
        <position position="353"/>
    </location>
    <ligand>
        <name>NAD(+)</name>
        <dbReference type="ChEBI" id="CHEBI:57540"/>
    </ligand>
</feature>
<feature type="binding site" evidence="16">
    <location>
        <position position="421"/>
    </location>
    <ligand>
        <name>NAD(+)</name>
        <dbReference type="ChEBI" id="CHEBI:57540"/>
    </ligand>
</feature>
<feature type="binding site" evidence="16">
    <location>
        <position position="261"/>
    </location>
    <ligand>
        <name>FAD</name>
        <dbReference type="ChEBI" id="CHEBI:57692"/>
    </ligand>
</feature>
<keyword evidence="22" id="KW-1185">Reference proteome</keyword>
<evidence type="ECO:0000313" key="22">
    <source>
        <dbReference type="Proteomes" id="UP000270342"/>
    </source>
</evidence>
<protein>
    <recommendedName>
        <fullName evidence="5 18">Dihydrolipoyl dehydrogenase</fullName>
        <ecNumber evidence="4 18">1.8.1.4</ecNumber>
    </recommendedName>
</protein>
<dbReference type="Gene3D" id="3.30.390.30">
    <property type="match status" value="1"/>
</dbReference>
<feature type="active site" description="Proton acceptor" evidence="15">
    <location>
        <position position="594"/>
    </location>
</feature>
<evidence type="ECO:0000256" key="3">
    <source>
        <dbReference type="ARBA" id="ARBA00007532"/>
    </source>
</evidence>
<reference evidence="21 22" key="1">
    <citation type="submission" date="2018-10" db="EMBL/GenBank/DDBJ databases">
        <title>Robbsia sp. DHC34, isolated from soil.</title>
        <authorList>
            <person name="Gao Z.-H."/>
            <person name="Qiu L.-H."/>
        </authorList>
    </citation>
    <scope>NUCLEOTIDE SEQUENCE [LARGE SCALE GENOMIC DNA]</scope>
    <source>
        <strain evidence="21 22">DHC34</strain>
    </source>
</reference>
<comment type="catalytic activity">
    <reaction evidence="14 18">
        <text>N(6)-[(R)-dihydrolipoyl]-L-lysyl-[protein] + NAD(+) = N(6)-[(R)-lipoyl]-L-lysyl-[protein] + NADH + H(+)</text>
        <dbReference type="Rhea" id="RHEA:15045"/>
        <dbReference type="Rhea" id="RHEA-COMP:10474"/>
        <dbReference type="Rhea" id="RHEA-COMP:10475"/>
        <dbReference type="ChEBI" id="CHEBI:15378"/>
        <dbReference type="ChEBI" id="CHEBI:57540"/>
        <dbReference type="ChEBI" id="CHEBI:57945"/>
        <dbReference type="ChEBI" id="CHEBI:83099"/>
        <dbReference type="ChEBI" id="CHEBI:83100"/>
        <dbReference type="EC" id="1.8.1.4"/>
    </reaction>
</comment>
<gene>
    <name evidence="21" type="primary">lpdA</name>
    <name evidence="21" type="ORF">D7S86_12165</name>
</gene>
<dbReference type="PRINTS" id="PR00368">
    <property type="entry name" value="FADPNR"/>
</dbReference>
<keyword evidence="11 16" id="KW-0520">NAD</keyword>
<dbReference type="Gene3D" id="2.40.50.100">
    <property type="match status" value="1"/>
</dbReference>
<accession>A0A494Y3M5</accession>
<dbReference type="GO" id="GO:0050660">
    <property type="term" value="F:flavin adenine dinucleotide binding"/>
    <property type="evidence" value="ECO:0007669"/>
    <property type="project" value="InterPro"/>
</dbReference>
<keyword evidence="10 18" id="KW-0560">Oxidoreductase</keyword>
<dbReference type="InterPro" id="IPR001100">
    <property type="entry name" value="Pyr_nuc-diS_OxRdtase"/>
</dbReference>
<evidence type="ECO:0000256" key="14">
    <source>
        <dbReference type="ARBA" id="ARBA00049187"/>
    </source>
</evidence>
<evidence type="ECO:0000256" key="5">
    <source>
        <dbReference type="ARBA" id="ARBA00016961"/>
    </source>
</evidence>
<feature type="domain" description="Lipoyl-binding" evidence="20">
    <location>
        <begin position="3"/>
        <end position="78"/>
    </location>
</feature>
<dbReference type="Pfam" id="PF00364">
    <property type="entry name" value="Biotin_lipoyl"/>
    <property type="match status" value="1"/>
</dbReference>
<dbReference type="SUPFAM" id="SSF51905">
    <property type="entry name" value="FAD/NAD(P)-binding domain"/>
    <property type="match status" value="1"/>
</dbReference>
<keyword evidence="7 18" id="KW-0285">Flavoprotein</keyword>
<proteinExistence type="inferred from homology"/>
<evidence type="ECO:0000256" key="19">
    <source>
        <dbReference type="SAM" id="MobiDB-lite"/>
    </source>
</evidence>
<evidence type="ECO:0000256" key="17">
    <source>
        <dbReference type="PIRSR" id="PIRSR000350-4"/>
    </source>
</evidence>
<evidence type="ECO:0000256" key="10">
    <source>
        <dbReference type="ARBA" id="ARBA00023002"/>
    </source>
</evidence>
<evidence type="ECO:0000256" key="11">
    <source>
        <dbReference type="ARBA" id="ARBA00023027"/>
    </source>
</evidence>
<dbReference type="FunFam" id="3.30.390.30:FF:000001">
    <property type="entry name" value="Dihydrolipoyl dehydrogenase"/>
    <property type="match status" value="1"/>
</dbReference>
<dbReference type="SUPFAM" id="SSF55424">
    <property type="entry name" value="FAD/NAD-linked reductases, dimerisation (C-terminal) domain"/>
    <property type="match status" value="1"/>
</dbReference>
<sequence>MARVEVKVPQLSESVSEATVLEWSKKPGDPVAVDEILVQLETDKVVLEVPAVSAGVLAEIVAKSGDVVVVDQLLAVVDTDANAVVQASAQAQTQTQSQTQTQAAAPVAPPQPAAPAPATAPHAAVHLPAAGPAQTFTSPVSKEFDVVVIGAGPGGYIAAIRAAQLGKTVACVEQWKNPEGKLKLGGTCLNVGCIPSKALLASSEAYENAQHHLADHGIGVGDLTLDVGKMVARKAAIVDKITGGVEFLFRKNKITWLKGHGTLLGRTATGVAIEVSGEGQAEVVGAKDVIIATGSKARHLPDVPVDNRIVSDNEGALSFDSVPKKLAVIGAGVIGLELGSVWRRLGADVTLLEALPEFLGACDESLSKEAAKLFKKQGLAIHFGVKIGEVKQNASGVSIAYTDKDGAAQTLDADRLIVSIGRVPNTDKLGLDAVGLATDARGFIPVDDQCRTSAPNIYAIGDVVRGPMLAHKAEDEGVLAAEVIVGQKPHIDYNCIPWVIYTEPEIAWVGKTEQQLRAEGRAYKTGQFPMMANGRALGIGKTDGFVKMIADATTDELLGCHIIAANASDLIAEAVVALEFKAASEDIGIICHPHPSLSEVVREASLAVTKRALNI</sequence>
<feature type="compositionally biased region" description="Low complexity" evidence="19">
    <location>
        <begin position="95"/>
        <end position="106"/>
    </location>
</feature>
<dbReference type="GO" id="GO:0005737">
    <property type="term" value="C:cytoplasm"/>
    <property type="evidence" value="ECO:0007669"/>
    <property type="project" value="UniProtKB-SubCell"/>
</dbReference>
<dbReference type="InterPro" id="IPR012999">
    <property type="entry name" value="Pyr_OxRdtase_I_AS"/>
</dbReference>
<evidence type="ECO:0000313" key="21">
    <source>
        <dbReference type="EMBL" id="RKP56053.1"/>
    </source>
</evidence>
<dbReference type="InterPro" id="IPR000089">
    <property type="entry name" value="Biotin_lipoyl"/>
</dbReference>
<dbReference type="GO" id="GO:0004148">
    <property type="term" value="F:dihydrolipoyl dehydrogenase (NADH) activity"/>
    <property type="evidence" value="ECO:0007669"/>
    <property type="project" value="UniProtKB-EC"/>
</dbReference>
<evidence type="ECO:0000256" key="6">
    <source>
        <dbReference type="ARBA" id="ARBA00022490"/>
    </source>
</evidence>
<dbReference type="InterPro" id="IPR023753">
    <property type="entry name" value="FAD/NAD-binding_dom"/>
</dbReference>
<dbReference type="PIRSF" id="PIRSF000350">
    <property type="entry name" value="Mercury_reductase_MerA"/>
    <property type="match status" value="1"/>
</dbReference>
<evidence type="ECO:0000256" key="4">
    <source>
        <dbReference type="ARBA" id="ARBA00012608"/>
    </source>
</evidence>
<comment type="subcellular location">
    <subcellularLocation>
        <location evidence="2">Cytoplasm</location>
    </subcellularLocation>
</comment>
<evidence type="ECO:0000256" key="18">
    <source>
        <dbReference type="RuleBase" id="RU003692"/>
    </source>
</evidence>
<comment type="cofactor">
    <cofactor evidence="1">
        <name>(R)-lipoate</name>
        <dbReference type="ChEBI" id="CHEBI:83088"/>
    </cofactor>
</comment>
<evidence type="ECO:0000256" key="9">
    <source>
        <dbReference type="ARBA" id="ARBA00022827"/>
    </source>
</evidence>
<dbReference type="PANTHER" id="PTHR22912:SF224">
    <property type="entry name" value="DIHYDROLIPOYL DEHYDROGENASE"/>
    <property type="match status" value="1"/>
</dbReference>
<name>A0A494Y3M5_9BURK</name>
<dbReference type="PANTHER" id="PTHR22912">
    <property type="entry name" value="DISULFIDE OXIDOREDUCTASE"/>
    <property type="match status" value="1"/>
</dbReference>
<dbReference type="InterPro" id="IPR003016">
    <property type="entry name" value="2-oxoA_DH_lipoyl-BS"/>
</dbReference>
<dbReference type="GO" id="GO:0006103">
    <property type="term" value="P:2-oxoglutarate metabolic process"/>
    <property type="evidence" value="ECO:0007669"/>
    <property type="project" value="TreeGrafter"/>
</dbReference>
<feature type="region of interest" description="Disordered" evidence="19">
    <location>
        <begin position="95"/>
        <end position="122"/>
    </location>
</feature>
<comment type="miscellaneous">
    <text evidence="18">The active site is a redox-active disulfide bond.</text>
</comment>
<dbReference type="Proteomes" id="UP000270342">
    <property type="component" value="Unassembled WGS sequence"/>
</dbReference>
<evidence type="ECO:0000256" key="7">
    <source>
        <dbReference type="ARBA" id="ARBA00022630"/>
    </source>
</evidence>
<evidence type="ECO:0000256" key="2">
    <source>
        <dbReference type="ARBA" id="ARBA00004496"/>
    </source>
</evidence>
<dbReference type="EMBL" id="RBZU01000004">
    <property type="protein sequence ID" value="RKP56053.1"/>
    <property type="molecule type" value="Genomic_DNA"/>
</dbReference>
<feature type="binding site" evidence="16">
    <location>
        <begin position="468"/>
        <end position="471"/>
    </location>
    <ligand>
        <name>FAD</name>
        <dbReference type="ChEBI" id="CHEBI:57692"/>
    </ligand>
</feature>
<keyword evidence="9 16" id="KW-0274">FAD</keyword>
<evidence type="ECO:0000256" key="13">
    <source>
        <dbReference type="ARBA" id="ARBA00023284"/>
    </source>
</evidence>
<dbReference type="PROSITE" id="PS50968">
    <property type="entry name" value="BIOTINYL_LIPOYL"/>
    <property type="match status" value="1"/>
</dbReference>
<organism evidence="21 22">
    <name type="scientific">Pararobbsia silviterrae</name>
    <dbReference type="NCBI Taxonomy" id="1792498"/>
    <lineage>
        <taxon>Bacteria</taxon>
        <taxon>Pseudomonadati</taxon>
        <taxon>Pseudomonadota</taxon>
        <taxon>Betaproteobacteria</taxon>
        <taxon>Burkholderiales</taxon>
        <taxon>Burkholderiaceae</taxon>
        <taxon>Pararobbsia</taxon>
    </lineage>
</organism>
<dbReference type="PROSITE" id="PS00076">
    <property type="entry name" value="PYRIDINE_REDOX_1"/>
    <property type="match status" value="1"/>
</dbReference>
<dbReference type="AlphaFoldDB" id="A0A494Y3M5"/>
<dbReference type="CDD" id="cd06849">
    <property type="entry name" value="lipoyl_domain"/>
    <property type="match status" value="1"/>
</dbReference>
<keyword evidence="6" id="KW-0963">Cytoplasm</keyword>
<feature type="binding site" evidence="16">
    <location>
        <begin position="293"/>
        <end position="295"/>
    </location>
    <ligand>
        <name>FAD</name>
        <dbReference type="ChEBI" id="CHEBI:57692"/>
    </ligand>
</feature>
<feature type="binding site" evidence="16">
    <location>
        <begin position="330"/>
        <end position="337"/>
    </location>
    <ligand>
        <name>NAD(+)</name>
        <dbReference type="ChEBI" id="CHEBI:57540"/>
    </ligand>
</feature>
<evidence type="ECO:0000256" key="15">
    <source>
        <dbReference type="PIRSR" id="PIRSR000350-2"/>
    </source>
</evidence>